<dbReference type="AlphaFoldDB" id="A0AB72ZKL6"/>
<accession>A0AB72ZKL6</accession>
<protein>
    <submittedName>
        <fullName evidence="1">Uncharacterized protein</fullName>
    </submittedName>
</protein>
<comment type="caution">
    <text evidence="1">The sequence shown here is derived from an EMBL/GenBank/DDBJ whole genome shotgun (WGS) entry which is preliminary data.</text>
</comment>
<dbReference type="EMBL" id="AKRT01000291">
    <property type="protein sequence ID" value="EIR18867.1"/>
    <property type="molecule type" value="Genomic_DNA"/>
</dbReference>
<organism evidence="1 2">
    <name type="scientific">Yersinia pestis PY-08</name>
    <dbReference type="NCBI Taxonomy" id="992134"/>
    <lineage>
        <taxon>Bacteria</taxon>
        <taxon>Pseudomonadati</taxon>
        <taxon>Pseudomonadota</taxon>
        <taxon>Gammaproteobacteria</taxon>
        <taxon>Enterobacterales</taxon>
        <taxon>Yersiniaceae</taxon>
        <taxon>Yersinia</taxon>
    </lineage>
</organism>
<proteinExistence type="predicted"/>
<name>A0AB72ZKL6_YERPE</name>
<sequence length="37" mass="4333">MRIESDICQPYLMSQSFLWHLHGTVYGLTMKNVVNYG</sequence>
<reference evidence="1 2" key="1">
    <citation type="submission" date="2012-05" db="EMBL/GenBank/DDBJ databases">
        <title>Genome sequence of Yersinia Pestis PY-08.</title>
        <authorList>
            <person name="Santana-Cruz I."/>
            <person name="Sengamalay N."/>
            <person name="McCracken C."/>
            <person name="Daugherty S.C."/>
            <person name="Maroo A."/>
            <person name="Vara P.G."/>
            <person name="Tallon L.J."/>
            <person name="Sadzewicz L."/>
            <person name="Vinetz J.M."/>
            <person name="Cespedes Zambrano M.J."/>
            <person name="Fraser-Liggett C.M."/>
            <person name="Tettelin H."/>
        </authorList>
    </citation>
    <scope>NUCLEOTIDE SEQUENCE [LARGE SCALE GENOMIC DNA]</scope>
    <source>
        <strain evidence="1 2">PY-08</strain>
    </source>
</reference>
<gene>
    <name evidence="1" type="ORF">YPPY08_2364</name>
</gene>
<dbReference type="Proteomes" id="UP000003231">
    <property type="component" value="Unassembled WGS sequence"/>
</dbReference>
<evidence type="ECO:0000313" key="2">
    <source>
        <dbReference type="Proteomes" id="UP000003231"/>
    </source>
</evidence>
<evidence type="ECO:0000313" key="1">
    <source>
        <dbReference type="EMBL" id="EIR18867.1"/>
    </source>
</evidence>